<dbReference type="EMBL" id="JAGGKG010000021">
    <property type="protein sequence ID" value="MBP1907057.1"/>
    <property type="molecule type" value="Genomic_DNA"/>
</dbReference>
<keyword evidence="3" id="KW-1185">Reference proteome</keyword>
<protein>
    <recommendedName>
        <fullName evidence="4">MFS transporter</fullName>
    </recommendedName>
</protein>
<reference evidence="2 3" key="1">
    <citation type="submission" date="2021-03" db="EMBL/GenBank/DDBJ databases">
        <title>Genomic Encyclopedia of Type Strains, Phase IV (KMG-IV): sequencing the most valuable type-strain genomes for metagenomic binning, comparative biology and taxonomic classification.</title>
        <authorList>
            <person name="Goeker M."/>
        </authorList>
    </citation>
    <scope>NUCLEOTIDE SEQUENCE [LARGE SCALE GENOMIC DNA]</scope>
    <source>
        <strain evidence="2 3">DSM 14349</strain>
    </source>
</reference>
<evidence type="ECO:0000313" key="2">
    <source>
        <dbReference type="EMBL" id="MBP1907057.1"/>
    </source>
</evidence>
<proteinExistence type="predicted"/>
<feature type="transmembrane region" description="Helical" evidence="1">
    <location>
        <begin position="12"/>
        <end position="33"/>
    </location>
</feature>
<evidence type="ECO:0000256" key="1">
    <source>
        <dbReference type="SAM" id="Phobius"/>
    </source>
</evidence>
<comment type="caution">
    <text evidence="2">The sequence shown here is derived from an EMBL/GenBank/DDBJ whole genome shotgun (WGS) entry which is preliminary data.</text>
</comment>
<evidence type="ECO:0008006" key="4">
    <source>
        <dbReference type="Google" id="ProtNLM"/>
    </source>
</evidence>
<gene>
    <name evidence="2" type="ORF">J2Z32_003722</name>
</gene>
<accession>A0ABS4FWV7</accession>
<evidence type="ECO:0000313" key="3">
    <source>
        <dbReference type="Proteomes" id="UP001519272"/>
    </source>
</evidence>
<keyword evidence="1" id="KW-0472">Membrane</keyword>
<organism evidence="2 3">
    <name type="scientific">Paenibacillus turicensis</name>
    <dbReference type="NCBI Taxonomy" id="160487"/>
    <lineage>
        <taxon>Bacteria</taxon>
        <taxon>Bacillati</taxon>
        <taxon>Bacillota</taxon>
        <taxon>Bacilli</taxon>
        <taxon>Bacillales</taxon>
        <taxon>Paenibacillaceae</taxon>
        <taxon>Paenibacillus</taxon>
    </lineage>
</organism>
<dbReference type="Proteomes" id="UP001519272">
    <property type="component" value="Unassembled WGS sequence"/>
</dbReference>
<name>A0ABS4FWV7_9BACL</name>
<keyword evidence="1" id="KW-1133">Transmembrane helix</keyword>
<sequence length="41" mass="4425">MAYGLVSGNFYASIGYASVIFIALLLLAILCLIDDNTKENN</sequence>
<keyword evidence="1" id="KW-0812">Transmembrane</keyword>
<dbReference type="RefSeq" id="WP_280921160.1">
    <property type="nucleotide sequence ID" value="NZ_JAGGKG010000021.1"/>
</dbReference>